<comment type="subcellular location">
    <subcellularLocation>
        <location evidence="1">Membrane</location>
        <topology evidence="1">Multi-pass membrane protein</topology>
    </subcellularLocation>
</comment>
<evidence type="ECO:0000313" key="6">
    <source>
        <dbReference type="EMBL" id="KAK4873351.1"/>
    </source>
</evidence>
<dbReference type="GO" id="GO:0008320">
    <property type="term" value="F:protein transmembrane transporter activity"/>
    <property type="evidence" value="ECO:0007669"/>
    <property type="project" value="TreeGrafter"/>
</dbReference>
<dbReference type="Proteomes" id="UP001353858">
    <property type="component" value="Unassembled WGS sequence"/>
</dbReference>
<sequence>MSTLNDNNDYYSSSYGNSSSNLSGTIKPFSSPYLNFDPGYVPSSQPEFIFLDGNSKQRGRFELAFGQIGGSCMVGATIGGASGFYNGLRATTLAGQTGNLRRTQMLNHIMKKGSATANTLGSIAVIYSAFGVILSWARGADDDLNTIAAATATGCLYKSTAGLRKCGMGAVIGLGLSSLFALWNSKDKLAQLRQFNPAGR</sequence>
<protein>
    <recommendedName>
        <fullName evidence="8">Mitochondrial import inner membrane translocase subunit Tim23</fullName>
    </recommendedName>
</protein>
<evidence type="ECO:0000256" key="5">
    <source>
        <dbReference type="SAM" id="Phobius"/>
    </source>
</evidence>
<evidence type="ECO:0000313" key="7">
    <source>
        <dbReference type="Proteomes" id="UP001353858"/>
    </source>
</evidence>
<keyword evidence="2 5" id="KW-0812">Transmembrane</keyword>
<evidence type="ECO:0000256" key="2">
    <source>
        <dbReference type="ARBA" id="ARBA00022692"/>
    </source>
</evidence>
<dbReference type="EMBL" id="JARPUR010000007">
    <property type="protein sequence ID" value="KAK4873351.1"/>
    <property type="molecule type" value="Genomic_DNA"/>
</dbReference>
<keyword evidence="7" id="KW-1185">Reference proteome</keyword>
<dbReference type="GO" id="GO:0030150">
    <property type="term" value="P:protein import into mitochondrial matrix"/>
    <property type="evidence" value="ECO:0007669"/>
    <property type="project" value="TreeGrafter"/>
</dbReference>
<dbReference type="PANTHER" id="PTHR15371:SF0">
    <property type="entry name" value="SD19278P"/>
    <property type="match status" value="1"/>
</dbReference>
<dbReference type="PANTHER" id="PTHR15371">
    <property type="entry name" value="TIM23"/>
    <property type="match status" value="1"/>
</dbReference>
<organism evidence="6 7">
    <name type="scientific">Aquatica leii</name>
    <dbReference type="NCBI Taxonomy" id="1421715"/>
    <lineage>
        <taxon>Eukaryota</taxon>
        <taxon>Metazoa</taxon>
        <taxon>Ecdysozoa</taxon>
        <taxon>Arthropoda</taxon>
        <taxon>Hexapoda</taxon>
        <taxon>Insecta</taxon>
        <taxon>Pterygota</taxon>
        <taxon>Neoptera</taxon>
        <taxon>Endopterygota</taxon>
        <taxon>Coleoptera</taxon>
        <taxon>Polyphaga</taxon>
        <taxon>Elateriformia</taxon>
        <taxon>Elateroidea</taxon>
        <taxon>Lampyridae</taxon>
        <taxon>Luciolinae</taxon>
        <taxon>Aquatica</taxon>
    </lineage>
</organism>
<dbReference type="GO" id="GO:0005744">
    <property type="term" value="C:TIM23 mitochondrial import inner membrane translocase complex"/>
    <property type="evidence" value="ECO:0007669"/>
    <property type="project" value="TreeGrafter"/>
</dbReference>
<keyword evidence="4 5" id="KW-0472">Membrane</keyword>
<dbReference type="InterPro" id="IPR045238">
    <property type="entry name" value="Tim23-like"/>
</dbReference>
<reference evidence="7" key="1">
    <citation type="submission" date="2023-01" db="EMBL/GenBank/DDBJ databases">
        <title>Key to firefly adult light organ development and bioluminescence: homeobox transcription factors regulate luciferase expression and transportation to peroxisome.</title>
        <authorList>
            <person name="Fu X."/>
        </authorList>
    </citation>
    <scope>NUCLEOTIDE SEQUENCE [LARGE SCALE GENOMIC DNA]</scope>
</reference>
<comment type="caution">
    <text evidence="6">The sequence shown here is derived from an EMBL/GenBank/DDBJ whole genome shotgun (WGS) entry which is preliminary data.</text>
</comment>
<evidence type="ECO:0008006" key="8">
    <source>
        <dbReference type="Google" id="ProtNLM"/>
    </source>
</evidence>
<proteinExistence type="predicted"/>
<evidence type="ECO:0000256" key="4">
    <source>
        <dbReference type="ARBA" id="ARBA00023136"/>
    </source>
</evidence>
<accession>A0AAN7P3B7</accession>
<keyword evidence="3 5" id="KW-1133">Transmembrane helix</keyword>
<evidence type="ECO:0000256" key="3">
    <source>
        <dbReference type="ARBA" id="ARBA00022989"/>
    </source>
</evidence>
<dbReference type="AlphaFoldDB" id="A0AAN7P3B7"/>
<gene>
    <name evidence="6" type="ORF">RN001_015380</name>
</gene>
<dbReference type="Pfam" id="PF02466">
    <property type="entry name" value="Tim17"/>
    <property type="match status" value="1"/>
</dbReference>
<feature type="transmembrane region" description="Helical" evidence="5">
    <location>
        <begin position="167"/>
        <end position="184"/>
    </location>
</feature>
<evidence type="ECO:0000256" key="1">
    <source>
        <dbReference type="ARBA" id="ARBA00004141"/>
    </source>
</evidence>
<feature type="transmembrane region" description="Helical" evidence="5">
    <location>
        <begin position="115"/>
        <end position="137"/>
    </location>
</feature>
<name>A0AAN7P3B7_9COLE</name>